<dbReference type="EMBL" id="QUBQ01000001">
    <property type="protein sequence ID" value="REK77285.1"/>
    <property type="molecule type" value="Genomic_DNA"/>
</dbReference>
<keyword evidence="1" id="KW-0472">Membrane</keyword>
<dbReference type="OrthoDB" id="2649144at2"/>
<organism evidence="2 3">
    <name type="scientific">Paenibacillus paeoniae</name>
    <dbReference type="NCBI Taxonomy" id="2292705"/>
    <lineage>
        <taxon>Bacteria</taxon>
        <taxon>Bacillati</taxon>
        <taxon>Bacillota</taxon>
        <taxon>Bacilli</taxon>
        <taxon>Bacillales</taxon>
        <taxon>Paenibacillaceae</taxon>
        <taxon>Paenibacillus</taxon>
    </lineage>
</organism>
<feature type="transmembrane region" description="Helical" evidence="1">
    <location>
        <begin position="12"/>
        <end position="31"/>
    </location>
</feature>
<name>A0A371PMU4_9BACL</name>
<keyword evidence="3" id="KW-1185">Reference proteome</keyword>
<comment type="caution">
    <text evidence="2">The sequence shown here is derived from an EMBL/GenBank/DDBJ whole genome shotgun (WGS) entry which is preliminary data.</text>
</comment>
<dbReference type="Proteomes" id="UP000261905">
    <property type="component" value="Unassembled WGS sequence"/>
</dbReference>
<reference evidence="2 3" key="1">
    <citation type="submission" date="2018-08" db="EMBL/GenBank/DDBJ databases">
        <title>Paenibacillus sp. M4BSY-1, whole genome shotgun sequence.</title>
        <authorList>
            <person name="Tuo L."/>
        </authorList>
    </citation>
    <scope>NUCLEOTIDE SEQUENCE [LARGE SCALE GENOMIC DNA]</scope>
    <source>
        <strain evidence="2 3">M4BSY-1</strain>
    </source>
</reference>
<proteinExistence type="predicted"/>
<dbReference type="AlphaFoldDB" id="A0A371PMU4"/>
<evidence type="ECO:0000313" key="3">
    <source>
        <dbReference type="Proteomes" id="UP000261905"/>
    </source>
</evidence>
<evidence type="ECO:0000313" key="2">
    <source>
        <dbReference type="EMBL" id="REK77285.1"/>
    </source>
</evidence>
<sequence length="302" mass="33733">MEKRLTTTAMLFSVGFVFMLVFAVGAFFYGIQIGKEKAEAKYTAKSETVNASEATVPYQQQELVSFYLTVFSPYREFQTEWFAASDKLFRGGNIDAASAFKKLAKLADQKAEEASSFNMQQSPLLGEAQVAYVRSLKYFKDAAAKAASNKSDDPGKLLEQIQSDKNYKSAVQESLAAQRSYYEAMQKWAASVDPAIPATHKPVEPMSDDQWDKLSLIVKNIIVVSYLSERGELFSFLPQDLTSRVDEFIRSGQASNMKLKTIGGIVDLLLNTRAVDSGDFSANKARFYQSETLPQLPFFYSE</sequence>
<evidence type="ECO:0000256" key="1">
    <source>
        <dbReference type="SAM" id="Phobius"/>
    </source>
</evidence>
<accession>A0A371PMU4</accession>
<gene>
    <name evidence="2" type="ORF">DX130_09865</name>
</gene>
<dbReference type="RefSeq" id="WP_116044801.1">
    <property type="nucleotide sequence ID" value="NZ_QUBQ01000001.1"/>
</dbReference>
<keyword evidence="1" id="KW-1133">Transmembrane helix</keyword>
<protein>
    <submittedName>
        <fullName evidence="2">Uncharacterized protein</fullName>
    </submittedName>
</protein>
<keyword evidence="1" id="KW-0812">Transmembrane</keyword>